<proteinExistence type="predicted"/>
<dbReference type="EMBL" id="CP023328">
    <property type="protein sequence ID" value="ATY67184.1"/>
    <property type="molecule type" value="Genomic_DNA"/>
</dbReference>
<gene>
    <name evidence="2" type="ORF">A9K55_000371</name>
</gene>
<protein>
    <submittedName>
        <fullName evidence="2">Uncharacterized protein</fullName>
    </submittedName>
</protein>
<evidence type="ECO:0000313" key="3">
    <source>
        <dbReference type="Proteomes" id="UP000323067"/>
    </source>
</evidence>
<dbReference type="Proteomes" id="UP000323067">
    <property type="component" value="Chromosome i"/>
</dbReference>
<feature type="compositionally biased region" description="Low complexity" evidence="1">
    <location>
        <begin position="13"/>
        <end position="25"/>
    </location>
</feature>
<organism evidence="2 3">
    <name type="scientific">Cordyceps militaris</name>
    <name type="common">Caterpillar fungus</name>
    <name type="synonym">Clavaria militaris</name>
    <dbReference type="NCBI Taxonomy" id="73501"/>
    <lineage>
        <taxon>Eukaryota</taxon>
        <taxon>Fungi</taxon>
        <taxon>Dikarya</taxon>
        <taxon>Ascomycota</taxon>
        <taxon>Pezizomycotina</taxon>
        <taxon>Sordariomycetes</taxon>
        <taxon>Hypocreomycetidae</taxon>
        <taxon>Hypocreales</taxon>
        <taxon>Cordycipitaceae</taxon>
        <taxon>Cordyceps</taxon>
    </lineage>
</organism>
<name>A0A2H4SVP9_CORMI</name>
<accession>A0A2H4SVP9</accession>
<dbReference type="VEuPathDB" id="FungiDB:A9K55_000371"/>
<reference evidence="2 3" key="1">
    <citation type="journal article" date="2017" name="BMC Genomics">
        <title>Chromosome level assembly and secondary metabolite potential of the parasitic fungus Cordyceps militaris.</title>
        <authorList>
            <person name="Kramer G.J."/>
            <person name="Nodwell J.R."/>
        </authorList>
    </citation>
    <scope>NUCLEOTIDE SEQUENCE [LARGE SCALE GENOMIC DNA]</scope>
    <source>
        <strain evidence="2 3">ATCC 34164</strain>
    </source>
</reference>
<evidence type="ECO:0000256" key="1">
    <source>
        <dbReference type="SAM" id="MobiDB-lite"/>
    </source>
</evidence>
<dbReference type="VEuPathDB" id="FungiDB:CCM_09235"/>
<dbReference type="AlphaFoldDB" id="A0A2H4SVP9"/>
<evidence type="ECO:0000313" key="2">
    <source>
        <dbReference type="EMBL" id="ATY67184.1"/>
    </source>
</evidence>
<sequence>MSSGNTGPPPTYSEATAHTPSTSPPEETRPEGWIEGYVEAPRAGPQAAEYRPPAPAPDKAATGEEQPRARLSFGGLDLGGRVLGFGSGDGVGGWGVKIGPVMVGLVDVEAEKRARAAEDAKGS</sequence>
<feature type="region of interest" description="Disordered" evidence="1">
    <location>
        <begin position="1"/>
        <end position="67"/>
    </location>
</feature>